<keyword evidence="3" id="KW-1185">Reference proteome</keyword>
<evidence type="ECO:0000313" key="3">
    <source>
        <dbReference type="Proteomes" id="UP001239085"/>
    </source>
</evidence>
<sequence length="279" mass="30234">MTAESTLAEIAAALYAGPPDDFVAVRNAHAKAASDRDVAQRVRALRKPSVAAWVVNVFARERSDELGEALQLAAELREAQADLDAQALAQLGRQRRALTIRLAKEAADLAASRGERITPATLDAVQQTINAAFFDPDAAAAVASGRLIRELRASSALPLEMDALVAGGLTGAAPPPADELSERRQRRQAERAVHDAEEELAGAERDLAKAESDRSEANRRAEEFSARIGELEAELERTRHEHDRARSDIDAADQSVAMISEQVSRAERSVHEMRHALDE</sequence>
<organism evidence="2 3">
    <name type="scientific">Microbacterium murale</name>
    <dbReference type="NCBI Taxonomy" id="1081040"/>
    <lineage>
        <taxon>Bacteria</taxon>
        <taxon>Bacillati</taxon>
        <taxon>Actinomycetota</taxon>
        <taxon>Actinomycetes</taxon>
        <taxon>Micrococcales</taxon>
        <taxon>Microbacteriaceae</taxon>
        <taxon>Microbacterium</taxon>
    </lineage>
</organism>
<evidence type="ECO:0008006" key="4">
    <source>
        <dbReference type="Google" id="ProtNLM"/>
    </source>
</evidence>
<evidence type="ECO:0000313" key="2">
    <source>
        <dbReference type="EMBL" id="MDQ0641998.1"/>
    </source>
</evidence>
<dbReference type="EMBL" id="JAUSXK010000001">
    <property type="protein sequence ID" value="MDQ0641998.1"/>
    <property type="molecule type" value="Genomic_DNA"/>
</dbReference>
<feature type="compositionally biased region" description="Basic and acidic residues" evidence="1">
    <location>
        <begin position="202"/>
        <end position="225"/>
    </location>
</feature>
<feature type="compositionally biased region" description="Basic and acidic residues" evidence="1">
    <location>
        <begin position="234"/>
        <end position="249"/>
    </location>
</feature>
<feature type="region of interest" description="Disordered" evidence="1">
    <location>
        <begin position="168"/>
        <end position="253"/>
    </location>
</feature>
<dbReference type="RefSeq" id="WP_307357335.1">
    <property type="nucleotide sequence ID" value="NZ_JAUSXK010000001.1"/>
</dbReference>
<feature type="compositionally biased region" description="Basic and acidic residues" evidence="1">
    <location>
        <begin position="180"/>
        <end position="195"/>
    </location>
</feature>
<dbReference type="Proteomes" id="UP001239085">
    <property type="component" value="Unassembled WGS sequence"/>
</dbReference>
<accession>A0ABU0P3U7</accession>
<reference evidence="2 3" key="1">
    <citation type="submission" date="2023-07" db="EMBL/GenBank/DDBJ databases">
        <title>Comparative genomics of wheat-associated soil bacteria to identify genetic determinants of phenazine resistance.</title>
        <authorList>
            <person name="Mouncey N."/>
        </authorList>
    </citation>
    <scope>NUCLEOTIDE SEQUENCE [LARGE SCALE GENOMIC DNA]</scope>
    <source>
        <strain evidence="2 3">W2I7</strain>
    </source>
</reference>
<comment type="caution">
    <text evidence="2">The sequence shown here is derived from an EMBL/GenBank/DDBJ whole genome shotgun (WGS) entry which is preliminary data.</text>
</comment>
<gene>
    <name evidence="2" type="ORF">QFZ46_000158</name>
</gene>
<name>A0ABU0P3U7_9MICO</name>
<evidence type="ECO:0000256" key="1">
    <source>
        <dbReference type="SAM" id="MobiDB-lite"/>
    </source>
</evidence>
<protein>
    <recommendedName>
        <fullName evidence="4">Transposase</fullName>
    </recommendedName>
</protein>
<proteinExistence type="predicted"/>